<gene>
    <name evidence="11" type="ORF">Q664_46840</name>
</gene>
<name>A0A084SGG4_9BACT</name>
<dbReference type="Gene3D" id="2.60.120.380">
    <property type="match status" value="2"/>
</dbReference>
<comment type="caution">
    <text evidence="11">The sequence shown here is derived from an EMBL/GenBank/DDBJ whole genome shotgun (WGS) entry which is preliminary data.</text>
</comment>
<evidence type="ECO:0000259" key="9">
    <source>
        <dbReference type="Pfam" id="PF04151"/>
    </source>
</evidence>
<dbReference type="GO" id="GO:0004177">
    <property type="term" value="F:aminopeptidase activity"/>
    <property type="evidence" value="ECO:0007669"/>
    <property type="project" value="UniProtKB-KW"/>
</dbReference>
<feature type="domain" description="Peptidase C-terminal archaeal/bacterial" evidence="9">
    <location>
        <begin position="563"/>
        <end position="627"/>
    </location>
</feature>
<evidence type="ECO:0000259" key="10">
    <source>
        <dbReference type="Pfam" id="PF04389"/>
    </source>
</evidence>
<dbReference type="GO" id="GO:0046872">
    <property type="term" value="F:metal ion binding"/>
    <property type="evidence" value="ECO:0007669"/>
    <property type="project" value="UniProtKB-KW"/>
</dbReference>
<evidence type="ECO:0000256" key="3">
    <source>
        <dbReference type="ARBA" id="ARBA00022723"/>
    </source>
</evidence>
<feature type="compositionally biased region" description="Pro residues" evidence="7">
    <location>
        <begin position="412"/>
        <end position="428"/>
    </location>
</feature>
<evidence type="ECO:0000256" key="2">
    <source>
        <dbReference type="ARBA" id="ARBA00022670"/>
    </source>
</evidence>
<evidence type="ECO:0000256" key="5">
    <source>
        <dbReference type="ARBA" id="ARBA00022801"/>
    </source>
</evidence>
<accession>A0A084SGG4</accession>
<proteinExistence type="predicted"/>
<evidence type="ECO:0000256" key="8">
    <source>
        <dbReference type="SAM" id="SignalP"/>
    </source>
</evidence>
<dbReference type="SUPFAM" id="SSF53187">
    <property type="entry name" value="Zn-dependent exopeptidases"/>
    <property type="match status" value="1"/>
</dbReference>
<reference evidence="11 12" key="1">
    <citation type="submission" date="2014-07" db="EMBL/GenBank/DDBJ databases">
        <title>Draft Genome Sequence of Gephyronic Acid Producer, Cystobacter violaceus Strain Cb vi76.</title>
        <authorList>
            <person name="Stevens D.C."/>
            <person name="Young J."/>
            <person name="Carmichael R."/>
            <person name="Tan J."/>
            <person name="Taylor R.E."/>
        </authorList>
    </citation>
    <scope>NUCLEOTIDE SEQUENCE [LARGE SCALE GENOMIC DNA]</scope>
    <source>
        <strain evidence="11 12">Cb vi76</strain>
    </source>
</reference>
<dbReference type="EMBL" id="JPMI01000367">
    <property type="protein sequence ID" value="KFA87549.1"/>
    <property type="molecule type" value="Genomic_DNA"/>
</dbReference>
<feature type="chain" id="PRO_5001781341" description="Peptidase M28" evidence="8">
    <location>
        <begin position="22"/>
        <end position="644"/>
    </location>
</feature>
<keyword evidence="5" id="KW-0378">Hydrolase</keyword>
<feature type="domain" description="Peptidase C-terminal archaeal/bacterial" evidence="9">
    <location>
        <begin position="452"/>
        <end position="517"/>
    </location>
</feature>
<dbReference type="Proteomes" id="UP000028547">
    <property type="component" value="Unassembled WGS sequence"/>
</dbReference>
<sequence>MGMRKSGSVAVWLVLAAPAFAEAPPKEREVWITIGTDALGPARASFKEKGLALPAPALEKGGVAVLRVPESHLVKLSEAMHAKLNRCAGFLAHDTEAQARAAVEASSAPPSLASLAAYTLNNAPSVNAMLGGVQELNIRNTINTLSTNWTTRRYNVQSGADAATWLKNEWTTLANGRTDVSVAFFTHSSTVSPQPSVIATITGTTHPNEVVVLGGHLDSINTGGSSLAAPGADDDASGVASITEAFRVAMATGYQPARTVKFMAYAAEEVGLKGSGDIANWHKNNQVNVVGVLQLDMTNYKGSSYDFAMVTDNTHAAQNTFVTHLISTYQPGMTYTNITCGYGCSDHASWNSAGFPASMPFEATMSTSNPKIHSTGDTLTAMGGTASNSVKFSKLAVSFMAERAKGATTGNTPPPVDDSGPPPPPPCTPVTLSNGVTVSNISVAAGTWSCAYTLVVPSGASNLTFDLSGGTGDADMFVKFGSEPTSSLYDCRPYKSGNVETCTFPTPSAGTYYVKLNGYSAASGMSLKGAYSTGGGGGGGGTLSNGVESAQYSGAQGSWTCNTLSVPAGRTSLVFNQTGKSGTSGDADLYVKFGSAPTTSSYNCRPYLGGSTESCTLSNPSAGTWYACSYGYSAYTNVTMKGTY</sequence>
<dbReference type="PANTHER" id="PTHR12147:SF56">
    <property type="entry name" value="AMINOPEPTIDASE YDR415C-RELATED"/>
    <property type="match status" value="1"/>
</dbReference>
<evidence type="ECO:0008006" key="13">
    <source>
        <dbReference type="Google" id="ProtNLM"/>
    </source>
</evidence>
<organism evidence="11 12">
    <name type="scientific">Archangium violaceum Cb vi76</name>
    <dbReference type="NCBI Taxonomy" id="1406225"/>
    <lineage>
        <taxon>Bacteria</taxon>
        <taxon>Pseudomonadati</taxon>
        <taxon>Myxococcota</taxon>
        <taxon>Myxococcia</taxon>
        <taxon>Myxococcales</taxon>
        <taxon>Cystobacterineae</taxon>
        <taxon>Archangiaceae</taxon>
        <taxon>Archangium</taxon>
    </lineage>
</organism>
<evidence type="ECO:0000256" key="4">
    <source>
        <dbReference type="ARBA" id="ARBA00022729"/>
    </source>
</evidence>
<protein>
    <recommendedName>
        <fullName evidence="13">Peptidase M28</fullName>
    </recommendedName>
</protein>
<keyword evidence="6" id="KW-0862">Zinc</keyword>
<evidence type="ECO:0000256" key="1">
    <source>
        <dbReference type="ARBA" id="ARBA00022438"/>
    </source>
</evidence>
<keyword evidence="1" id="KW-0031">Aminopeptidase</keyword>
<keyword evidence="4 8" id="KW-0732">Signal</keyword>
<evidence type="ECO:0000313" key="11">
    <source>
        <dbReference type="EMBL" id="KFA87549.1"/>
    </source>
</evidence>
<dbReference type="GO" id="GO:0008235">
    <property type="term" value="F:metalloexopeptidase activity"/>
    <property type="evidence" value="ECO:0007669"/>
    <property type="project" value="InterPro"/>
</dbReference>
<dbReference type="Pfam" id="PF04389">
    <property type="entry name" value="Peptidase_M28"/>
    <property type="match status" value="1"/>
</dbReference>
<dbReference type="InterPro" id="IPR045175">
    <property type="entry name" value="M28_fam"/>
</dbReference>
<dbReference type="Gene3D" id="3.40.630.10">
    <property type="entry name" value="Zn peptidases"/>
    <property type="match status" value="1"/>
</dbReference>
<dbReference type="InterPro" id="IPR007484">
    <property type="entry name" value="Peptidase_M28"/>
</dbReference>
<dbReference type="AlphaFoldDB" id="A0A084SGG4"/>
<evidence type="ECO:0000313" key="12">
    <source>
        <dbReference type="Proteomes" id="UP000028547"/>
    </source>
</evidence>
<dbReference type="Pfam" id="PF04151">
    <property type="entry name" value="PPC"/>
    <property type="match status" value="2"/>
</dbReference>
<feature type="domain" description="Peptidase M28" evidence="10">
    <location>
        <begin position="197"/>
        <end position="383"/>
    </location>
</feature>
<dbReference type="GO" id="GO:0006508">
    <property type="term" value="P:proteolysis"/>
    <property type="evidence" value="ECO:0007669"/>
    <property type="project" value="UniProtKB-KW"/>
</dbReference>
<keyword evidence="2" id="KW-0645">Protease</keyword>
<dbReference type="InterPro" id="IPR007280">
    <property type="entry name" value="Peptidase_C_arc/bac"/>
</dbReference>
<evidence type="ECO:0000256" key="6">
    <source>
        <dbReference type="ARBA" id="ARBA00022833"/>
    </source>
</evidence>
<keyword evidence="3" id="KW-0479">Metal-binding</keyword>
<evidence type="ECO:0000256" key="7">
    <source>
        <dbReference type="SAM" id="MobiDB-lite"/>
    </source>
</evidence>
<feature type="signal peptide" evidence="8">
    <location>
        <begin position="1"/>
        <end position="21"/>
    </location>
</feature>
<feature type="region of interest" description="Disordered" evidence="7">
    <location>
        <begin position="406"/>
        <end position="428"/>
    </location>
</feature>
<dbReference type="PANTHER" id="PTHR12147">
    <property type="entry name" value="METALLOPEPTIDASE M28 FAMILY MEMBER"/>
    <property type="match status" value="1"/>
</dbReference>